<accession>A0A9W5X4H5</accession>
<organism evidence="2 3">
    <name type="scientific">Lentibacillus populi</name>
    <dbReference type="NCBI Taxonomy" id="1827502"/>
    <lineage>
        <taxon>Bacteria</taxon>
        <taxon>Bacillati</taxon>
        <taxon>Bacillota</taxon>
        <taxon>Bacilli</taxon>
        <taxon>Bacillales</taxon>
        <taxon>Bacillaceae</taxon>
        <taxon>Lentibacillus</taxon>
    </lineage>
</organism>
<evidence type="ECO:0000313" key="2">
    <source>
        <dbReference type="EMBL" id="GGB32110.1"/>
    </source>
</evidence>
<feature type="domain" description="DUF6792" evidence="1">
    <location>
        <begin position="19"/>
        <end position="237"/>
    </location>
</feature>
<dbReference type="Pfam" id="PF20591">
    <property type="entry name" value="DUF6792"/>
    <property type="match status" value="1"/>
</dbReference>
<comment type="caution">
    <text evidence="2">The sequence shown here is derived from an EMBL/GenBank/DDBJ whole genome shotgun (WGS) entry which is preliminary data.</text>
</comment>
<proteinExistence type="predicted"/>
<dbReference type="Proteomes" id="UP000621492">
    <property type="component" value="Unassembled WGS sequence"/>
</dbReference>
<sequence length="620" mass="70352">MNDAIINSPEMRLRLIQLEYGDLPEEEFKEKVKRIYLEETGKELTANIKVRTSKEAKIGNDSGYDGTAIYFNSRENDIKEVYIISQGSQGMEDWKYNLEAMLAGQNISQAKDTDEFVKDVKNHFNIQEVEKEKKENSTPIIGLSHSLAHNNNTTAYLLYDTFDEVYSVNGAQTNYYQLFNADNELKKRVEEKFSISTTDPDAIYNIDPEKLRAFAENHYKGKAKNIHQIISEDDPLYAVSGVRGFFTLGDVRPIDTIPGYPGLRSIMDDIPDDVVKDLQELAIQYTVSSQNGGANAAIQDLLGVNMDVVNQFDGIWSVTKIYATNQSEIDTMIRDVNDKLPGLLTQIKTVTTNADVIFQRFVDARYISVDQKNLIVTELMNIQKELDGMQKSISTLVDIRNMHNFSAQLGGDIGTYLNIKDRAEAIKESLSKLNNKEFQKLLKMIGSGHQIQGILEAMGEGNKSYLGTDMILTTSGKEKIQVNISAALRMYDEGKGVLEDKLSEIKRLQVAIEREIVQCYKEKRTAVMNKIFDMESNPRTYTYLLRKHVYFSRLDKSIIGINVHEAFFPIDHAAIDDRINSLNESVEKGYTHLENYRTAIEDLFEEEEKIANLFDVVGGL</sequence>
<name>A0A9W5X4H5_9BACI</name>
<protein>
    <recommendedName>
        <fullName evidence="1">DUF6792 domain-containing protein</fullName>
    </recommendedName>
</protein>
<dbReference type="InterPro" id="IPR046742">
    <property type="entry name" value="DUF6792"/>
</dbReference>
<reference evidence="2" key="2">
    <citation type="submission" date="2020-09" db="EMBL/GenBank/DDBJ databases">
        <authorList>
            <person name="Sun Q."/>
            <person name="Zhou Y."/>
        </authorList>
    </citation>
    <scope>NUCLEOTIDE SEQUENCE</scope>
    <source>
        <strain evidence="2">CGMCC 1.15454</strain>
    </source>
</reference>
<evidence type="ECO:0000313" key="3">
    <source>
        <dbReference type="Proteomes" id="UP000621492"/>
    </source>
</evidence>
<dbReference type="AlphaFoldDB" id="A0A9W5X4H5"/>
<gene>
    <name evidence="2" type="primary">yvcB</name>
    <name evidence="2" type="ORF">GCM10011409_06870</name>
</gene>
<reference evidence="2" key="1">
    <citation type="journal article" date="2014" name="Int. J. Syst. Evol. Microbiol.">
        <title>Complete genome sequence of Corynebacterium casei LMG S-19264T (=DSM 44701T), isolated from a smear-ripened cheese.</title>
        <authorList>
            <consortium name="US DOE Joint Genome Institute (JGI-PGF)"/>
            <person name="Walter F."/>
            <person name="Albersmeier A."/>
            <person name="Kalinowski J."/>
            <person name="Ruckert C."/>
        </authorList>
    </citation>
    <scope>NUCLEOTIDE SEQUENCE</scope>
    <source>
        <strain evidence="2">CGMCC 1.15454</strain>
    </source>
</reference>
<dbReference type="RefSeq" id="WP_102414549.1">
    <property type="nucleotide sequence ID" value="NZ_BMJD01000003.1"/>
</dbReference>
<dbReference type="EMBL" id="BMJD01000003">
    <property type="protein sequence ID" value="GGB32110.1"/>
    <property type="molecule type" value="Genomic_DNA"/>
</dbReference>
<keyword evidence="3" id="KW-1185">Reference proteome</keyword>
<evidence type="ECO:0000259" key="1">
    <source>
        <dbReference type="Pfam" id="PF20591"/>
    </source>
</evidence>